<name>A0ABR3ZWL8_9LECA</name>
<evidence type="ECO:0000256" key="1">
    <source>
        <dbReference type="SAM" id="Phobius"/>
    </source>
</evidence>
<evidence type="ECO:0000313" key="3">
    <source>
        <dbReference type="Proteomes" id="UP001590950"/>
    </source>
</evidence>
<keyword evidence="1" id="KW-0812">Transmembrane</keyword>
<feature type="transmembrane region" description="Helical" evidence="1">
    <location>
        <begin position="194"/>
        <end position="214"/>
    </location>
</feature>
<feature type="transmembrane region" description="Helical" evidence="1">
    <location>
        <begin position="445"/>
        <end position="464"/>
    </location>
</feature>
<feature type="transmembrane region" description="Helical" evidence="1">
    <location>
        <begin position="335"/>
        <end position="354"/>
    </location>
</feature>
<feature type="transmembrane region" description="Helical" evidence="1">
    <location>
        <begin position="414"/>
        <end position="433"/>
    </location>
</feature>
<keyword evidence="3" id="KW-1185">Reference proteome</keyword>
<accession>A0ABR3ZWL8</accession>
<dbReference type="EMBL" id="JBEFKJ010000037">
    <property type="protein sequence ID" value="KAL2037708.1"/>
    <property type="molecule type" value="Genomic_DNA"/>
</dbReference>
<gene>
    <name evidence="2" type="ORF">N7G274_009433</name>
</gene>
<dbReference type="InterPro" id="IPR007251">
    <property type="entry name" value="Iron_permease_Fet4"/>
</dbReference>
<sequence length="496" mass="56045">MVQAMERISKAIRAPGARRATERAAPTQLVVNVDSDENTAAATSSTNNTNAYMALNKSRRLDRWLDKVVEFSGSEWIFFTIIIALLAWAFLGIQFGQANDWQIAISDAQAVLNMIFDAFLMRQQLNSYDSLMFVSASLRSRTSSNKRMLASLMESWHYEKPQPTLLQGLQQTEFVCKLPAENWLGRISTTVSSYLGHIATVFSFWVCVLIWIGFGQDRHWSTTWQLFMNSASSAWMVFILAFLANIRERHNKYTTKCLQYIYEVDTALELRLRTATGDRIKNEIVVIPSPNRSGLQRVIDYYADLVGTLLGIAILFFVMIVWVVIGPALSFDSNWWLLIGTYAGLVGMNDGFILRNVQYILGGYENAEFAQLMRDDKSMLAVADIPQLDEENVADDSLNYRISVMVGNLCSHEITVVLGVILILGLIIGASALRWSVTGQLLCNVPPSIIESFFMMILITGHNIGDAKKRVDLHNIYLRRLKLISFVNKMVKLEEQ</sequence>
<dbReference type="Pfam" id="PF04120">
    <property type="entry name" value="Iron_permease"/>
    <property type="match status" value="2"/>
</dbReference>
<feature type="transmembrane region" description="Helical" evidence="1">
    <location>
        <begin position="301"/>
        <end position="329"/>
    </location>
</feature>
<keyword evidence="1" id="KW-1133">Transmembrane helix</keyword>
<keyword evidence="1" id="KW-0472">Membrane</keyword>
<comment type="caution">
    <text evidence="2">The sequence shown here is derived from an EMBL/GenBank/DDBJ whole genome shotgun (WGS) entry which is preliminary data.</text>
</comment>
<evidence type="ECO:0000313" key="2">
    <source>
        <dbReference type="EMBL" id="KAL2037708.1"/>
    </source>
</evidence>
<proteinExistence type="predicted"/>
<organism evidence="2 3">
    <name type="scientific">Stereocaulon virgatum</name>
    <dbReference type="NCBI Taxonomy" id="373712"/>
    <lineage>
        <taxon>Eukaryota</taxon>
        <taxon>Fungi</taxon>
        <taxon>Dikarya</taxon>
        <taxon>Ascomycota</taxon>
        <taxon>Pezizomycotina</taxon>
        <taxon>Lecanoromycetes</taxon>
        <taxon>OSLEUM clade</taxon>
        <taxon>Lecanoromycetidae</taxon>
        <taxon>Lecanorales</taxon>
        <taxon>Lecanorineae</taxon>
        <taxon>Stereocaulaceae</taxon>
        <taxon>Stereocaulon</taxon>
    </lineage>
</organism>
<reference evidence="2 3" key="1">
    <citation type="submission" date="2024-09" db="EMBL/GenBank/DDBJ databases">
        <title>Rethinking Asexuality: The Enigmatic Case of Functional Sexual Genes in Lepraria (Stereocaulaceae).</title>
        <authorList>
            <person name="Doellman M."/>
            <person name="Sun Y."/>
            <person name="Barcenas-Pena A."/>
            <person name="Lumbsch H.T."/>
            <person name="Grewe F."/>
        </authorList>
    </citation>
    <scope>NUCLEOTIDE SEQUENCE [LARGE SCALE GENOMIC DNA]</scope>
    <source>
        <strain evidence="2 3">Mercado 3170</strain>
    </source>
</reference>
<feature type="transmembrane region" description="Helical" evidence="1">
    <location>
        <begin position="226"/>
        <end position="246"/>
    </location>
</feature>
<protein>
    <submittedName>
        <fullName evidence="2">Uncharacterized protein</fullName>
    </submittedName>
</protein>
<feature type="transmembrane region" description="Helical" evidence="1">
    <location>
        <begin position="76"/>
        <end position="95"/>
    </location>
</feature>
<dbReference type="Proteomes" id="UP001590950">
    <property type="component" value="Unassembled WGS sequence"/>
</dbReference>